<comment type="caution">
    <text evidence="1">The sequence shown here is derived from an EMBL/GenBank/DDBJ whole genome shotgun (WGS) entry which is preliminary data.</text>
</comment>
<dbReference type="InterPro" id="IPR014988">
    <property type="entry name" value="Uncharacterised_YqcI/YcgG"/>
</dbReference>
<name>A0A848M972_PAELE</name>
<dbReference type="Pfam" id="PF08892">
    <property type="entry name" value="YqcI_YcgG"/>
    <property type="match status" value="1"/>
</dbReference>
<dbReference type="EMBL" id="JABBPN010000016">
    <property type="protein sequence ID" value="NMO97215.1"/>
    <property type="molecule type" value="Genomic_DNA"/>
</dbReference>
<dbReference type="AlphaFoldDB" id="A0A848M972"/>
<protein>
    <submittedName>
        <fullName evidence="1">YqcI/YcgG family protein</fullName>
    </submittedName>
</protein>
<evidence type="ECO:0000313" key="1">
    <source>
        <dbReference type="EMBL" id="NMO97215.1"/>
    </source>
</evidence>
<accession>A0A848M972</accession>
<keyword evidence="2" id="KW-1185">Reference proteome</keyword>
<evidence type="ECO:0000313" key="2">
    <source>
        <dbReference type="Proteomes" id="UP000565468"/>
    </source>
</evidence>
<dbReference type="Proteomes" id="UP000565468">
    <property type="component" value="Unassembled WGS sequence"/>
</dbReference>
<organism evidence="1 2">
    <name type="scientific">Paenibacillus lemnae</name>
    <dbReference type="NCBI Taxonomy" id="1330551"/>
    <lineage>
        <taxon>Bacteria</taxon>
        <taxon>Bacillati</taxon>
        <taxon>Bacillota</taxon>
        <taxon>Bacilli</taxon>
        <taxon>Bacillales</taxon>
        <taxon>Paenibacillaceae</taxon>
        <taxon>Paenibacillus</taxon>
    </lineage>
</organism>
<sequence>MLVIIPPHCDLDQIGAENNYEWKQYLIRDSEESLPSCPFKQSIIK</sequence>
<reference evidence="1 2" key="1">
    <citation type="submission" date="2020-04" db="EMBL/GenBank/DDBJ databases">
        <title>Paenibacillus algicola sp. nov., a novel marine bacterium producing alginate lyase.</title>
        <authorList>
            <person name="Huang H."/>
        </authorList>
    </citation>
    <scope>NUCLEOTIDE SEQUENCE [LARGE SCALE GENOMIC DNA]</scope>
    <source>
        <strain evidence="1 2">L7-75</strain>
    </source>
</reference>
<gene>
    <name evidence="1" type="ORF">HII30_15735</name>
</gene>
<proteinExistence type="predicted"/>